<gene>
    <name evidence="2" type="ORF">M9458_034764</name>
</gene>
<reference evidence="2 3" key="1">
    <citation type="submission" date="2024-05" db="EMBL/GenBank/DDBJ databases">
        <title>Genome sequencing and assembly of Indian major carp, Cirrhinus mrigala (Hamilton, 1822).</title>
        <authorList>
            <person name="Mohindra V."/>
            <person name="Chowdhury L.M."/>
            <person name="Lal K."/>
            <person name="Jena J.K."/>
        </authorList>
    </citation>
    <scope>NUCLEOTIDE SEQUENCE [LARGE SCALE GENOMIC DNA]</scope>
    <source>
        <strain evidence="2">CM1030</strain>
        <tissue evidence="2">Blood</tissue>
    </source>
</reference>
<organism evidence="2 3">
    <name type="scientific">Cirrhinus mrigala</name>
    <name type="common">Mrigala</name>
    <dbReference type="NCBI Taxonomy" id="683832"/>
    <lineage>
        <taxon>Eukaryota</taxon>
        <taxon>Metazoa</taxon>
        <taxon>Chordata</taxon>
        <taxon>Craniata</taxon>
        <taxon>Vertebrata</taxon>
        <taxon>Euteleostomi</taxon>
        <taxon>Actinopterygii</taxon>
        <taxon>Neopterygii</taxon>
        <taxon>Teleostei</taxon>
        <taxon>Ostariophysi</taxon>
        <taxon>Cypriniformes</taxon>
        <taxon>Cyprinidae</taxon>
        <taxon>Labeoninae</taxon>
        <taxon>Labeonini</taxon>
        <taxon>Cirrhinus</taxon>
    </lineage>
</organism>
<keyword evidence="3" id="KW-1185">Reference proteome</keyword>
<protein>
    <submittedName>
        <fullName evidence="2">Uncharacterized protein</fullName>
    </submittedName>
</protein>
<evidence type="ECO:0000313" key="3">
    <source>
        <dbReference type="Proteomes" id="UP001529510"/>
    </source>
</evidence>
<evidence type="ECO:0000313" key="2">
    <source>
        <dbReference type="EMBL" id="KAL0170168.1"/>
    </source>
</evidence>
<evidence type="ECO:0000256" key="1">
    <source>
        <dbReference type="SAM" id="MobiDB-lite"/>
    </source>
</evidence>
<dbReference type="EMBL" id="JAMKFB020000017">
    <property type="protein sequence ID" value="KAL0170168.1"/>
    <property type="molecule type" value="Genomic_DNA"/>
</dbReference>
<dbReference type="PANTHER" id="PTHR23287">
    <property type="entry name" value="RUBY-EYE2-LIKE PROTEIN"/>
    <property type="match status" value="1"/>
</dbReference>
<feature type="compositionally biased region" description="Polar residues" evidence="1">
    <location>
        <begin position="140"/>
        <end position="149"/>
    </location>
</feature>
<dbReference type="PANTHER" id="PTHR23287:SF16">
    <property type="entry name" value="TECTONIN BETA-PROPELLER REPEAT-CONTAINING PROTEIN 2"/>
    <property type="match status" value="1"/>
</dbReference>
<feature type="region of interest" description="Disordered" evidence="1">
    <location>
        <begin position="140"/>
        <end position="164"/>
    </location>
</feature>
<sequence length="164" mass="18583">MSLFHQHFSYSHVFFEQPAGLHLVKIQTSPNDRMLWALDNRGNVHVRVGITEEMPVGTAWEHIPGLQASQLVLSIRTAWVRLYNGEVARRYGITEKNPAGDYWKKIPGLVSWLAVTPMDELWAVAPAGALNQRLTKTLQNNRNKNHGNTGSLSGEELEEEWEVI</sequence>
<dbReference type="Proteomes" id="UP001529510">
    <property type="component" value="Unassembled WGS sequence"/>
</dbReference>
<feature type="compositionally biased region" description="Acidic residues" evidence="1">
    <location>
        <begin position="155"/>
        <end position="164"/>
    </location>
</feature>
<accession>A0ABD0P7V4</accession>
<name>A0ABD0P7V4_CIRMR</name>
<dbReference type="SMART" id="SM00706">
    <property type="entry name" value="TECPR"/>
    <property type="match status" value="3"/>
</dbReference>
<dbReference type="InterPro" id="IPR006624">
    <property type="entry name" value="Beta-propeller_rpt_TECPR"/>
</dbReference>
<dbReference type="AlphaFoldDB" id="A0ABD0P7V4"/>
<proteinExistence type="predicted"/>
<dbReference type="Pfam" id="PF06462">
    <property type="entry name" value="Hyd_WA"/>
    <property type="match status" value="2"/>
</dbReference>
<comment type="caution">
    <text evidence="2">The sequence shown here is derived from an EMBL/GenBank/DDBJ whole genome shotgun (WGS) entry which is preliminary data.</text>
</comment>